<dbReference type="RefSeq" id="WP_122204909.1">
    <property type="nucleotide sequence ID" value="NZ_QSII01000026.1"/>
</dbReference>
<gene>
    <name evidence="1" type="ORF">DW828_16355</name>
</gene>
<dbReference type="AlphaFoldDB" id="A0A3R6EXC0"/>
<evidence type="ECO:0000313" key="2">
    <source>
        <dbReference type="Proteomes" id="UP000286260"/>
    </source>
</evidence>
<sequence length="367" mass="41508">MENEIRNDFLPVNETEEMNLSKILDDALIKATDTYKTPPQIIWIDNSTIATLGNFSASTGKAKSKKTFNISAIVAAALANGKVLNYRAQLPEGKRKVLYVDTEQSRFHCHNVLERILKLAGLPTTMDNENLDFIGLREYSPKIRLQVVDYALRKNNGYGLVIIDGIRDMMLDINNASESVCLINTLMKWSSVYDIHIHCVLHLNKGDDNVRGHIGTELNNKAETVLVISKDSKDANISEVRALQIRDKDFPPFAFRIDEDGLPEMVEDYHSEKSVKSVSSLGVEQLSMEQHREALENAFQSKPIKGYENVINALIKGYAGIGYIRKRSAVAKMLTFLLSDVKLIVKRDKVYHYGEDKTDREIFDPDR</sequence>
<organism evidence="1 2">
    <name type="scientific">Parabacteroides merdae</name>
    <dbReference type="NCBI Taxonomy" id="46503"/>
    <lineage>
        <taxon>Bacteria</taxon>
        <taxon>Pseudomonadati</taxon>
        <taxon>Bacteroidota</taxon>
        <taxon>Bacteroidia</taxon>
        <taxon>Bacteroidales</taxon>
        <taxon>Tannerellaceae</taxon>
        <taxon>Parabacteroides</taxon>
    </lineage>
</organism>
<dbReference type="InterPro" id="IPR027417">
    <property type="entry name" value="P-loop_NTPase"/>
</dbReference>
<reference evidence="1 2" key="1">
    <citation type="submission" date="2018-08" db="EMBL/GenBank/DDBJ databases">
        <title>A genome reference for cultivated species of the human gut microbiota.</title>
        <authorList>
            <person name="Zou Y."/>
            <person name="Xue W."/>
            <person name="Luo G."/>
        </authorList>
    </citation>
    <scope>NUCLEOTIDE SEQUENCE [LARGE SCALE GENOMIC DNA]</scope>
    <source>
        <strain evidence="1 2">AM34-17</strain>
    </source>
</reference>
<accession>A0A3R6EXC0</accession>
<comment type="caution">
    <text evidence="1">The sequence shown here is derived from an EMBL/GenBank/DDBJ whole genome shotgun (WGS) entry which is preliminary data.</text>
</comment>
<dbReference type="SUPFAM" id="SSF52540">
    <property type="entry name" value="P-loop containing nucleoside triphosphate hydrolases"/>
    <property type="match status" value="1"/>
</dbReference>
<dbReference type="EMBL" id="QSII01000026">
    <property type="protein sequence ID" value="RHC81148.1"/>
    <property type="molecule type" value="Genomic_DNA"/>
</dbReference>
<dbReference type="Proteomes" id="UP000286260">
    <property type="component" value="Unassembled WGS sequence"/>
</dbReference>
<proteinExistence type="predicted"/>
<name>A0A3R6EXC0_9BACT</name>
<protein>
    <submittedName>
        <fullName evidence="1">Mobilization protein</fullName>
    </submittedName>
</protein>
<evidence type="ECO:0000313" key="1">
    <source>
        <dbReference type="EMBL" id="RHC81148.1"/>
    </source>
</evidence>
<dbReference type="Gene3D" id="3.40.50.300">
    <property type="entry name" value="P-loop containing nucleotide triphosphate hydrolases"/>
    <property type="match status" value="1"/>
</dbReference>
<dbReference type="Pfam" id="PF13481">
    <property type="entry name" value="AAA_25"/>
    <property type="match status" value="1"/>
</dbReference>